<keyword evidence="2" id="KW-1185">Reference proteome</keyword>
<reference evidence="1 2" key="1">
    <citation type="submission" date="2020-12" db="EMBL/GenBank/DDBJ databases">
        <title>Brachybacterium sp. MASK1Z-5, whole genome shotgun sequence.</title>
        <authorList>
            <person name="Tuo L."/>
        </authorList>
    </citation>
    <scope>NUCLEOTIDE SEQUENCE [LARGE SCALE GENOMIC DNA]</scope>
    <source>
        <strain evidence="1 2">MASK1Z-5</strain>
    </source>
</reference>
<dbReference type="Proteomes" id="UP000612352">
    <property type="component" value="Unassembled WGS sequence"/>
</dbReference>
<organism evidence="1 2">
    <name type="scientific">Brachybacterium halotolerans</name>
    <dbReference type="NCBI Taxonomy" id="2795215"/>
    <lineage>
        <taxon>Bacteria</taxon>
        <taxon>Bacillati</taxon>
        <taxon>Actinomycetota</taxon>
        <taxon>Actinomycetes</taxon>
        <taxon>Micrococcales</taxon>
        <taxon>Dermabacteraceae</taxon>
        <taxon>Brachybacterium</taxon>
    </lineage>
</organism>
<comment type="caution">
    <text evidence="1">The sequence shown here is derived from an EMBL/GenBank/DDBJ whole genome shotgun (WGS) entry which is preliminary data.</text>
</comment>
<dbReference type="RefSeq" id="WP_200501365.1">
    <property type="nucleotide sequence ID" value="NZ_JAEDAJ010000002.1"/>
</dbReference>
<accession>A0ABS1B7S2</accession>
<proteinExistence type="predicted"/>
<sequence length="843" mass="93949">MRAASRSEDWADAYEQLLAAAEGRDAGAAPKAVPSQAVADRVRKSVEKQSADPLMRAIMQGKGLDRAVAERVRALLKEKRTNEAQSVADALVRDESTAAAGHLAAGIVAASRNHPALALHHFDKSDHEAALRYAPLERIQTLFAEDPRRGAELARTWLVEDRPFSARNWFEVYRNLFVTDELELADEAFAKSSAAYTTPKQRDAWKTGQDDLTWGRRWVGARRNQDAPAAPEGHVSFGLIDYLQPGRARASQNIGDQIQTLASLGHVVRHQDLRFHGDDGVVDFVRSMQERVRPELRREGVSADVDVMTIDRDSTTYQAIPPNTWLLEFGWHMHSLFGLEAYDFPLHPNLNPIFVSFHCSKRALLSEESLAYLREHGPIGCRDWTTVDLLLSLDVPAFFSGCLTTTVNTVFPDLEQKPEQATVYVDVARSPVPTGHENVKQSYPEVKKRDFTANMWDAVQVLERYRREYTDVVTTRLHCYLPTTSLGLKVDFEPKNNADVRFNGLFRLSSKDFGAMRSNMRDRLEPVVTAIFEQKSRDEVYEVWRRTVEPEVEAARARHARKVAIPAARASASQLTSSVKTPAASGQDNAIDVVLTPTPKQLGRLQGVLASAAAHSARPIRAWVVARGAQPAGLAVEHVDLHWIDASSIDAARVEAGIDPRALDRVLLADLVPVDRAILLPVDAVVSADLSELADQDLGDALFAARRTSRPEPSGFAVLYSAARRMDAVPQTAYEFYRDIHGRHVFDFEAFDTDVMVLDLAGMRSEGLSDQVLPAMAHYRLDDRSALHYAAGPRRLDLPREWAHVPDREVVEDPKIRHWADGVKPWSSSYVTGAEHWKAHARG</sequence>
<dbReference type="EMBL" id="JAEDAJ010000002">
    <property type="protein sequence ID" value="MBK0330706.1"/>
    <property type="molecule type" value="Genomic_DNA"/>
</dbReference>
<gene>
    <name evidence="1" type="ORF">I8D64_04755</name>
</gene>
<evidence type="ECO:0000313" key="1">
    <source>
        <dbReference type="EMBL" id="MBK0330706.1"/>
    </source>
</evidence>
<dbReference type="Gene3D" id="3.90.550.10">
    <property type="entry name" value="Spore Coat Polysaccharide Biosynthesis Protein SpsA, Chain A"/>
    <property type="match status" value="1"/>
</dbReference>
<name>A0ABS1B7S2_9MICO</name>
<dbReference type="SUPFAM" id="SSF53448">
    <property type="entry name" value="Nucleotide-diphospho-sugar transferases"/>
    <property type="match status" value="1"/>
</dbReference>
<dbReference type="InterPro" id="IPR029044">
    <property type="entry name" value="Nucleotide-diphossugar_trans"/>
</dbReference>
<evidence type="ECO:0000313" key="2">
    <source>
        <dbReference type="Proteomes" id="UP000612352"/>
    </source>
</evidence>
<protein>
    <submittedName>
        <fullName evidence="1">Uncharacterized protein</fullName>
    </submittedName>
</protein>